<evidence type="ECO:0000313" key="4">
    <source>
        <dbReference type="Proteomes" id="UP001446871"/>
    </source>
</evidence>
<feature type="region of interest" description="Disordered" evidence="1">
    <location>
        <begin position="51"/>
        <end position="94"/>
    </location>
</feature>
<dbReference type="Proteomes" id="UP001446871">
    <property type="component" value="Unassembled WGS sequence"/>
</dbReference>
<evidence type="ECO:0000259" key="2">
    <source>
        <dbReference type="Pfam" id="PF14420"/>
    </source>
</evidence>
<sequence>MTKDWDAYKETILALYEHQTLSQVMEIMKRDYGFEASTRAYRQKLDKWGKHKYKKRKGKSDNSADVSDIDSADEAAPASPQMSRRKGDAPHAAANNAGYGVNAAAFHQDDANYSLDHHGTGASNAYNPAQYQNESSYGATDNNTYWAGGGYSDNTTAQSYSQATLLDPTAAAAAAAYGYDGMAYPTDNTGTTPFQYMDASGAGGGSYTMDGQMDYATYPDGGSWDHTQDG</sequence>
<organism evidence="3 4">
    <name type="scientific">Apiospora saccharicola</name>
    <dbReference type="NCBI Taxonomy" id="335842"/>
    <lineage>
        <taxon>Eukaryota</taxon>
        <taxon>Fungi</taxon>
        <taxon>Dikarya</taxon>
        <taxon>Ascomycota</taxon>
        <taxon>Pezizomycotina</taxon>
        <taxon>Sordariomycetes</taxon>
        <taxon>Xylariomycetidae</taxon>
        <taxon>Amphisphaeriales</taxon>
        <taxon>Apiosporaceae</taxon>
        <taxon>Apiospora</taxon>
    </lineage>
</organism>
<dbReference type="EMBL" id="JAQQWM010000008">
    <property type="protein sequence ID" value="KAK8053532.1"/>
    <property type="molecule type" value="Genomic_DNA"/>
</dbReference>
<feature type="domain" description="Clr5" evidence="2">
    <location>
        <begin position="1"/>
        <end position="52"/>
    </location>
</feature>
<evidence type="ECO:0000313" key="3">
    <source>
        <dbReference type="EMBL" id="KAK8053532.1"/>
    </source>
</evidence>
<dbReference type="InterPro" id="IPR025676">
    <property type="entry name" value="Clr5_dom"/>
</dbReference>
<dbReference type="PANTHER" id="PTHR38788:SF3">
    <property type="entry name" value="CLR5 DOMAIN-CONTAINING PROTEIN"/>
    <property type="match status" value="1"/>
</dbReference>
<evidence type="ECO:0000256" key="1">
    <source>
        <dbReference type="SAM" id="MobiDB-lite"/>
    </source>
</evidence>
<keyword evidence="4" id="KW-1185">Reference proteome</keyword>
<dbReference type="Pfam" id="PF14420">
    <property type="entry name" value="Clr5"/>
    <property type="match status" value="1"/>
</dbReference>
<comment type="caution">
    <text evidence="3">The sequence shown here is derived from an EMBL/GenBank/DDBJ whole genome shotgun (WGS) entry which is preliminary data.</text>
</comment>
<proteinExistence type="predicted"/>
<reference evidence="3 4" key="1">
    <citation type="submission" date="2023-01" db="EMBL/GenBank/DDBJ databases">
        <title>Analysis of 21 Apiospora genomes using comparative genomics revels a genus with tremendous synthesis potential of carbohydrate active enzymes and secondary metabolites.</title>
        <authorList>
            <person name="Sorensen T."/>
        </authorList>
    </citation>
    <scope>NUCLEOTIDE SEQUENCE [LARGE SCALE GENOMIC DNA]</scope>
    <source>
        <strain evidence="3 4">CBS 83171</strain>
    </source>
</reference>
<protein>
    <recommendedName>
        <fullName evidence="2">Clr5 domain-containing protein</fullName>
    </recommendedName>
</protein>
<name>A0ABR1U3Q7_9PEZI</name>
<dbReference type="PANTHER" id="PTHR38788">
    <property type="entry name" value="CLR5 DOMAIN-CONTAINING PROTEIN"/>
    <property type="match status" value="1"/>
</dbReference>
<gene>
    <name evidence="3" type="ORF">PG996_012833</name>
</gene>
<accession>A0ABR1U3Q7</accession>